<dbReference type="InterPro" id="IPR039793">
    <property type="entry name" value="UROS/Hem4"/>
</dbReference>
<evidence type="ECO:0000256" key="4">
    <source>
        <dbReference type="ARBA" id="ARBA00023239"/>
    </source>
</evidence>
<dbReference type="GO" id="GO:0004852">
    <property type="term" value="F:uroporphyrinogen-III synthase activity"/>
    <property type="evidence" value="ECO:0007669"/>
    <property type="project" value="UniProtKB-UniRule"/>
</dbReference>
<evidence type="ECO:0000313" key="11">
    <source>
        <dbReference type="EMBL" id="KEA63474.1"/>
    </source>
</evidence>
<dbReference type="InterPro" id="IPR003754">
    <property type="entry name" value="4pyrrol_synth_uPrphyn_synth"/>
</dbReference>
<keyword evidence="4 9" id="KW-0456">Lyase</keyword>
<dbReference type="eggNOG" id="COG1587">
    <property type="taxonomic scope" value="Bacteria"/>
</dbReference>
<reference evidence="11 12" key="1">
    <citation type="submission" date="2014-04" db="EMBL/GenBank/DDBJ databases">
        <title>Marinobacterium kochiensis sp. nov., isolated from sediment sample collected from Kochi backwaters in Kerala, India.</title>
        <authorList>
            <person name="Singh A."/>
            <person name="Pinnaka A.K."/>
        </authorList>
    </citation>
    <scope>NUCLEOTIDE SEQUENCE [LARGE SCALE GENOMIC DNA]</scope>
    <source>
        <strain evidence="11 12">AK27</strain>
    </source>
</reference>
<organism evidence="11 12">
    <name type="scientific">Marinobacterium lacunae</name>
    <dbReference type="NCBI Taxonomy" id="1232683"/>
    <lineage>
        <taxon>Bacteria</taxon>
        <taxon>Pseudomonadati</taxon>
        <taxon>Pseudomonadota</taxon>
        <taxon>Gammaproteobacteria</taxon>
        <taxon>Oceanospirillales</taxon>
        <taxon>Oceanospirillaceae</taxon>
        <taxon>Marinobacterium</taxon>
    </lineage>
</organism>
<evidence type="ECO:0000256" key="6">
    <source>
        <dbReference type="ARBA" id="ARBA00037589"/>
    </source>
</evidence>
<evidence type="ECO:0000259" key="10">
    <source>
        <dbReference type="Pfam" id="PF02602"/>
    </source>
</evidence>
<dbReference type="EMBL" id="JMQN01000036">
    <property type="protein sequence ID" value="KEA63474.1"/>
    <property type="molecule type" value="Genomic_DNA"/>
</dbReference>
<evidence type="ECO:0000256" key="1">
    <source>
        <dbReference type="ARBA" id="ARBA00004772"/>
    </source>
</evidence>
<dbReference type="PANTHER" id="PTHR38042:SF1">
    <property type="entry name" value="UROPORPHYRINOGEN-III SYNTHASE, CHLOROPLASTIC"/>
    <property type="match status" value="1"/>
</dbReference>
<comment type="catalytic activity">
    <reaction evidence="8 9">
        <text>hydroxymethylbilane = uroporphyrinogen III + H2O</text>
        <dbReference type="Rhea" id="RHEA:18965"/>
        <dbReference type="ChEBI" id="CHEBI:15377"/>
        <dbReference type="ChEBI" id="CHEBI:57308"/>
        <dbReference type="ChEBI" id="CHEBI:57845"/>
        <dbReference type="EC" id="4.2.1.75"/>
    </reaction>
</comment>
<comment type="pathway">
    <text evidence="1 9">Porphyrin-containing compound metabolism; protoporphyrin-IX biosynthesis; coproporphyrinogen-III from 5-aminolevulinate: step 3/4.</text>
</comment>
<evidence type="ECO:0000256" key="3">
    <source>
        <dbReference type="ARBA" id="ARBA00013109"/>
    </source>
</evidence>
<feature type="domain" description="Tetrapyrrole biosynthesis uroporphyrinogen III synthase" evidence="10">
    <location>
        <begin position="28"/>
        <end position="254"/>
    </location>
</feature>
<keyword evidence="5 9" id="KW-0627">Porphyrin biosynthesis</keyword>
<dbReference type="CDD" id="cd06578">
    <property type="entry name" value="HemD"/>
    <property type="match status" value="1"/>
</dbReference>
<sequence length="261" mass="28307">MQSVVDRPLQGLRVLVTRPAHQARGQIEQLQALGAEPIALPLLEIVEVDESDAAAFHNIKARILDIDLYAGVIFVSPNAARIGARWIDEYWPQLPVGVHWLAIGAATAGVLAELDIPAYHVAGGFDSEALLADPLLQHIAGQRFLIIRGEGGRELLAQTLSARGASIDYADLYRRECPQYSSEQIKSTIYAQRLSVILITSGEALENLLELAGPVPDLLSTELIVPSRRIAGIAEARGFSRIRIADGPDDTSMIRAIRPAD</sequence>
<evidence type="ECO:0000256" key="5">
    <source>
        <dbReference type="ARBA" id="ARBA00023244"/>
    </source>
</evidence>
<accession>A0A081FY69</accession>
<evidence type="ECO:0000256" key="2">
    <source>
        <dbReference type="ARBA" id="ARBA00008133"/>
    </source>
</evidence>
<dbReference type="GO" id="GO:0006780">
    <property type="term" value="P:uroporphyrinogen III biosynthetic process"/>
    <property type="evidence" value="ECO:0007669"/>
    <property type="project" value="UniProtKB-UniRule"/>
</dbReference>
<dbReference type="GO" id="GO:0006782">
    <property type="term" value="P:protoporphyrinogen IX biosynthetic process"/>
    <property type="evidence" value="ECO:0007669"/>
    <property type="project" value="UniProtKB-UniRule"/>
</dbReference>
<protein>
    <recommendedName>
        <fullName evidence="7 9">Uroporphyrinogen-III synthase</fullName>
        <ecNumber evidence="3 9">4.2.1.75</ecNumber>
    </recommendedName>
</protein>
<dbReference type="InterPro" id="IPR036108">
    <property type="entry name" value="4pyrrol_syn_uPrphyn_synt_sf"/>
</dbReference>
<dbReference type="Pfam" id="PF02602">
    <property type="entry name" value="HEM4"/>
    <property type="match status" value="1"/>
</dbReference>
<dbReference type="STRING" id="1232683.ADIMK_2253"/>
<evidence type="ECO:0000313" key="12">
    <source>
        <dbReference type="Proteomes" id="UP000028252"/>
    </source>
</evidence>
<evidence type="ECO:0000256" key="9">
    <source>
        <dbReference type="RuleBase" id="RU366031"/>
    </source>
</evidence>
<dbReference type="SUPFAM" id="SSF69618">
    <property type="entry name" value="HemD-like"/>
    <property type="match status" value="1"/>
</dbReference>
<comment type="function">
    <text evidence="6 9">Catalyzes cyclization of the linear tetrapyrrole, hydroxymethylbilane, to the macrocyclic uroporphyrinogen III.</text>
</comment>
<evidence type="ECO:0000256" key="8">
    <source>
        <dbReference type="ARBA" id="ARBA00048617"/>
    </source>
</evidence>
<dbReference type="Proteomes" id="UP000028252">
    <property type="component" value="Unassembled WGS sequence"/>
</dbReference>
<evidence type="ECO:0000256" key="7">
    <source>
        <dbReference type="ARBA" id="ARBA00040167"/>
    </source>
</evidence>
<name>A0A081FY69_9GAMM</name>
<dbReference type="PATRIC" id="fig|1232683.4.peg.2212"/>
<dbReference type="PANTHER" id="PTHR38042">
    <property type="entry name" value="UROPORPHYRINOGEN-III SYNTHASE, CHLOROPLASTIC"/>
    <property type="match status" value="1"/>
</dbReference>
<dbReference type="AlphaFoldDB" id="A0A081FY69"/>
<dbReference type="RefSeq" id="WP_036187966.1">
    <property type="nucleotide sequence ID" value="NZ_JMQN01000036.1"/>
</dbReference>
<keyword evidence="12" id="KW-1185">Reference proteome</keyword>
<comment type="similarity">
    <text evidence="2 9">Belongs to the uroporphyrinogen-III synthase family.</text>
</comment>
<dbReference type="OrthoDB" id="9787650at2"/>
<dbReference type="EC" id="4.2.1.75" evidence="3 9"/>
<dbReference type="UniPathway" id="UPA00251">
    <property type="reaction ID" value="UER00320"/>
</dbReference>
<comment type="caution">
    <text evidence="11">The sequence shown here is derived from an EMBL/GenBank/DDBJ whole genome shotgun (WGS) entry which is preliminary data.</text>
</comment>
<gene>
    <name evidence="11" type="ORF">ADIMK_2253</name>
</gene>
<dbReference type="Gene3D" id="3.40.50.10090">
    <property type="match status" value="2"/>
</dbReference>
<proteinExistence type="inferred from homology"/>